<protein>
    <recommendedName>
        <fullName evidence="4">LysM domain-containing protein</fullName>
    </recommendedName>
</protein>
<proteinExistence type="predicted"/>
<gene>
    <name evidence="2" type="ORF">BO97DRAFT_418629</name>
</gene>
<evidence type="ECO:0000256" key="1">
    <source>
        <dbReference type="SAM" id="SignalP"/>
    </source>
</evidence>
<dbReference type="EMBL" id="KZ824334">
    <property type="protein sequence ID" value="RAL07338.1"/>
    <property type="molecule type" value="Genomic_DNA"/>
</dbReference>
<evidence type="ECO:0000313" key="2">
    <source>
        <dbReference type="EMBL" id="RAL07338.1"/>
    </source>
</evidence>
<feature type="signal peptide" evidence="1">
    <location>
        <begin position="1"/>
        <end position="16"/>
    </location>
</feature>
<dbReference type="Proteomes" id="UP000248961">
    <property type="component" value="Unassembled WGS sequence"/>
</dbReference>
<feature type="chain" id="PRO_5017333546" description="LysM domain-containing protein" evidence="1">
    <location>
        <begin position="17"/>
        <end position="187"/>
    </location>
</feature>
<organism evidence="2 3">
    <name type="scientific">Aspergillus homomorphus (strain CBS 101889)</name>
    <dbReference type="NCBI Taxonomy" id="1450537"/>
    <lineage>
        <taxon>Eukaryota</taxon>
        <taxon>Fungi</taxon>
        <taxon>Dikarya</taxon>
        <taxon>Ascomycota</taxon>
        <taxon>Pezizomycotina</taxon>
        <taxon>Eurotiomycetes</taxon>
        <taxon>Eurotiomycetidae</taxon>
        <taxon>Eurotiales</taxon>
        <taxon>Aspergillaceae</taxon>
        <taxon>Aspergillus</taxon>
        <taxon>Aspergillus subgen. Circumdati</taxon>
    </lineage>
</organism>
<dbReference type="GeneID" id="37200818"/>
<accession>A0A395HK82</accession>
<sequence length="187" mass="21272">MRFALWSAAFFAGCMAAPILPTHPLIVRRELTEVRIAGRMVKCGYAKPLIARADDNVIRLFEACLIKTDGWYRMMYAYRILYLGYELLTCTGPDLGMCWIVDTGEREFTQSVQTYAMLISLEQCQPSELCAYPTDDIEIQTNPVHINACFHHQKEKRENDEPLTSDGDVDPVNDGEVNNNISLIRLC</sequence>
<keyword evidence="1" id="KW-0732">Signal</keyword>
<dbReference type="RefSeq" id="XP_025546492.1">
    <property type="nucleotide sequence ID" value="XM_025696529.1"/>
</dbReference>
<reference evidence="2 3" key="1">
    <citation type="submission" date="2018-02" db="EMBL/GenBank/DDBJ databases">
        <title>The genomes of Aspergillus section Nigri reveals drivers in fungal speciation.</title>
        <authorList>
            <consortium name="DOE Joint Genome Institute"/>
            <person name="Vesth T.C."/>
            <person name="Nybo J."/>
            <person name="Theobald S."/>
            <person name="Brandl J."/>
            <person name="Frisvad J.C."/>
            <person name="Nielsen K.F."/>
            <person name="Lyhne E.K."/>
            <person name="Kogle M.E."/>
            <person name="Kuo A."/>
            <person name="Riley R."/>
            <person name="Clum A."/>
            <person name="Nolan M."/>
            <person name="Lipzen A."/>
            <person name="Salamov A."/>
            <person name="Henrissat B."/>
            <person name="Wiebenga A."/>
            <person name="De vries R.P."/>
            <person name="Grigoriev I.V."/>
            <person name="Mortensen U.H."/>
            <person name="Andersen M.R."/>
            <person name="Baker S.E."/>
        </authorList>
    </citation>
    <scope>NUCLEOTIDE SEQUENCE [LARGE SCALE GENOMIC DNA]</scope>
    <source>
        <strain evidence="2 3">CBS 101889</strain>
    </source>
</reference>
<dbReference type="OrthoDB" id="4394237at2759"/>
<evidence type="ECO:0008006" key="4">
    <source>
        <dbReference type="Google" id="ProtNLM"/>
    </source>
</evidence>
<dbReference type="Pfam" id="PF19900">
    <property type="entry name" value="DUF6373"/>
    <property type="match status" value="1"/>
</dbReference>
<dbReference type="VEuPathDB" id="FungiDB:BO97DRAFT_418629"/>
<dbReference type="InterPro" id="IPR045953">
    <property type="entry name" value="DUF6373"/>
</dbReference>
<evidence type="ECO:0000313" key="3">
    <source>
        <dbReference type="Proteomes" id="UP000248961"/>
    </source>
</evidence>
<name>A0A395HK82_ASPHC</name>
<dbReference type="AlphaFoldDB" id="A0A395HK82"/>
<keyword evidence="3" id="KW-1185">Reference proteome</keyword>